<name>A0A1D8KIV9_9CAUD</name>
<sequence>MNFKDYVEGEIKYYEEYYAEMNIVLKEYGYDCDIMDIEYTTAD</sequence>
<protein>
    <submittedName>
        <fullName evidence="1">Uncharacterized protein</fullName>
    </submittedName>
</protein>
<dbReference type="EMBL" id="KU686198">
    <property type="protein sequence ID" value="AOV58815.1"/>
    <property type="molecule type" value="Genomic_DNA"/>
</dbReference>
<evidence type="ECO:0000313" key="2">
    <source>
        <dbReference type="EMBL" id="AOV58815.1"/>
    </source>
</evidence>
<dbReference type="Proteomes" id="UP000240920">
    <property type="component" value="Segment"/>
</dbReference>
<evidence type="ECO:0000313" key="3">
    <source>
        <dbReference type="Proteomes" id="UP000240804"/>
    </source>
</evidence>
<gene>
    <name evidence="1" type="ORF">S250808_071</name>
    <name evidence="2" type="ORF">T040910_071</name>
</gene>
<evidence type="ECO:0000313" key="1">
    <source>
        <dbReference type="EMBL" id="AOV58576.1"/>
    </source>
</evidence>
<accession>A0A1D8KIV9</accession>
<organism evidence="1 4">
    <name type="scientific">Synechococcus phage S-CAM3</name>
    <dbReference type="NCBI Taxonomy" id="1883366"/>
    <lineage>
        <taxon>Viruses</taxon>
        <taxon>Duplodnaviria</taxon>
        <taxon>Heunggongvirae</taxon>
        <taxon>Uroviricota</taxon>
        <taxon>Caudoviricetes</taxon>
        <taxon>Pantevenvirales</taxon>
        <taxon>Kyanoviridae</taxon>
        <taxon>Charybdisvirus</taxon>
        <taxon>Charybdisvirus scam3</taxon>
    </lineage>
</organism>
<evidence type="ECO:0000313" key="4">
    <source>
        <dbReference type="Proteomes" id="UP000240920"/>
    </source>
</evidence>
<proteinExistence type="predicted"/>
<dbReference type="EMBL" id="KU686197">
    <property type="protein sequence ID" value="AOV58576.1"/>
    <property type="molecule type" value="Genomic_DNA"/>
</dbReference>
<dbReference type="Proteomes" id="UP000240804">
    <property type="component" value="Segment"/>
</dbReference>
<reference evidence="3 4" key="1">
    <citation type="journal article" date="2016" name="Virology">
        <title>The genomic content and context of auxiliary metabolic genes in marine cyanomyoviruses.</title>
        <authorList>
            <person name="Crummett L.T."/>
            <person name="Puxty R.J."/>
            <person name="Weihe C."/>
            <person name="Marston M.F."/>
            <person name="Martiny J.B."/>
        </authorList>
    </citation>
    <scope>NUCLEOTIDE SEQUENCE [LARGE SCALE GENOMIC DNA]</scope>
    <source>
        <strain evidence="1">0808SB25</strain>
        <strain evidence="2">0910TB04</strain>
    </source>
</reference>